<gene>
    <name evidence="2" type="ORF">CPY51_03285</name>
</gene>
<dbReference type="OrthoDB" id="7870801at2"/>
<evidence type="ECO:0000313" key="3">
    <source>
        <dbReference type="Proteomes" id="UP000248925"/>
    </source>
</evidence>
<reference evidence="2 3" key="1">
    <citation type="journal article" date="2018" name="Sci. Rep.">
        <title>Rhizobium tumorigenes sp. nov., a novel plant tumorigenic bacterium isolated from cane gall tumors on thornless blackberry.</title>
        <authorList>
            <person name="Kuzmanovi N."/>
            <person name="Smalla K."/>
            <person name="Gronow S."/>
            <person name="PuBawska J."/>
        </authorList>
    </citation>
    <scope>NUCLEOTIDE SEQUENCE [LARGE SCALE GENOMIC DNA]</scope>
    <source>
        <strain evidence="2 3">CCBAU 85046</strain>
    </source>
</reference>
<name>A0A2W4CYI7_9HYPH</name>
<dbReference type="AlphaFoldDB" id="A0A2W4CYI7"/>
<dbReference type="Proteomes" id="UP000248925">
    <property type="component" value="Unassembled WGS sequence"/>
</dbReference>
<protein>
    <submittedName>
        <fullName evidence="2">Uncharacterized protein</fullName>
    </submittedName>
</protein>
<keyword evidence="3" id="KW-1185">Reference proteome</keyword>
<dbReference type="EMBL" id="PCDP01000001">
    <property type="protein sequence ID" value="PZM17262.1"/>
    <property type="molecule type" value="Genomic_DNA"/>
</dbReference>
<feature type="signal peptide" evidence="1">
    <location>
        <begin position="1"/>
        <end position="19"/>
    </location>
</feature>
<evidence type="ECO:0000313" key="2">
    <source>
        <dbReference type="EMBL" id="PZM17262.1"/>
    </source>
</evidence>
<accession>A0A2W4CYI7</accession>
<proteinExistence type="predicted"/>
<organism evidence="2 3">
    <name type="scientific">Rhizobium tubonense</name>
    <dbReference type="NCBI Taxonomy" id="484088"/>
    <lineage>
        <taxon>Bacteria</taxon>
        <taxon>Pseudomonadati</taxon>
        <taxon>Pseudomonadota</taxon>
        <taxon>Alphaproteobacteria</taxon>
        <taxon>Hyphomicrobiales</taxon>
        <taxon>Rhizobiaceae</taxon>
        <taxon>Rhizobium/Agrobacterium group</taxon>
        <taxon>Rhizobium</taxon>
    </lineage>
</organism>
<keyword evidence="1" id="KW-0732">Signal</keyword>
<dbReference type="RefSeq" id="WP_111158591.1">
    <property type="nucleotide sequence ID" value="NZ_PCDP01000001.1"/>
</dbReference>
<feature type="chain" id="PRO_5015951141" evidence="1">
    <location>
        <begin position="20"/>
        <end position="101"/>
    </location>
</feature>
<comment type="caution">
    <text evidence="2">The sequence shown here is derived from an EMBL/GenBank/DDBJ whole genome shotgun (WGS) entry which is preliminary data.</text>
</comment>
<sequence length="101" mass="10979">MRAFFLCALLAVQANEATAASKFSSSSMSCAALGKIIEHEGAVILRYPSRKVPGLTLYDRYVRDASYCSGTDTLARAAVPANDDNSCPVFICRTNWGRNPR</sequence>
<evidence type="ECO:0000256" key="1">
    <source>
        <dbReference type="SAM" id="SignalP"/>
    </source>
</evidence>